<evidence type="ECO:0000313" key="6">
    <source>
        <dbReference type="Proteomes" id="UP000559027"/>
    </source>
</evidence>
<dbReference type="InterPro" id="IPR036779">
    <property type="entry name" value="LysM_dom_sf"/>
</dbReference>
<feature type="chain" id="PRO_5034323536" description="LysM domain-containing protein" evidence="3">
    <location>
        <begin position="22"/>
        <end position="138"/>
    </location>
</feature>
<evidence type="ECO:0000256" key="2">
    <source>
        <dbReference type="ARBA" id="ARBA00023026"/>
    </source>
</evidence>
<evidence type="ECO:0000256" key="1">
    <source>
        <dbReference type="ARBA" id="ARBA00022669"/>
    </source>
</evidence>
<dbReference type="EMBL" id="JAACJO010000004">
    <property type="protein sequence ID" value="KAF5359206.1"/>
    <property type="molecule type" value="Genomic_DNA"/>
</dbReference>
<dbReference type="OrthoDB" id="5985073at2759"/>
<proteinExistence type="predicted"/>
<dbReference type="SUPFAM" id="SSF54106">
    <property type="entry name" value="LysM domain"/>
    <property type="match status" value="2"/>
</dbReference>
<protein>
    <recommendedName>
        <fullName evidence="4">LysM domain-containing protein</fullName>
    </recommendedName>
</protein>
<evidence type="ECO:0000259" key="4">
    <source>
        <dbReference type="PROSITE" id="PS51782"/>
    </source>
</evidence>
<reference evidence="5 6" key="1">
    <citation type="journal article" date="2020" name="ISME J.">
        <title>Uncovering the hidden diversity of litter-decomposition mechanisms in mushroom-forming fungi.</title>
        <authorList>
            <person name="Floudas D."/>
            <person name="Bentzer J."/>
            <person name="Ahren D."/>
            <person name="Johansson T."/>
            <person name="Persson P."/>
            <person name="Tunlid A."/>
        </authorList>
    </citation>
    <scope>NUCLEOTIDE SEQUENCE [LARGE SCALE GENOMIC DNA]</scope>
    <source>
        <strain evidence="5 6">CBS 146.42</strain>
    </source>
</reference>
<dbReference type="Proteomes" id="UP000559027">
    <property type="component" value="Unassembled WGS sequence"/>
</dbReference>
<keyword evidence="3" id="KW-0732">Signal</keyword>
<feature type="domain" description="LysM" evidence="4">
    <location>
        <begin position="84"/>
        <end position="130"/>
    </location>
</feature>
<dbReference type="Gene3D" id="3.10.350.10">
    <property type="entry name" value="LysM domain"/>
    <property type="match status" value="2"/>
</dbReference>
<keyword evidence="6" id="KW-1185">Reference proteome</keyword>
<dbReference type="PANTHER" id="PTHR34997">
    <property type="entry name" value="AM15"/>
    <property type="match status" value="1"/>
</dbReference>
<dbReference type="InterPro" id="IPR018392">
    <property type="entry name" value="LysM"/>
</dbReference>
<feature type="domain" description="LysM" evidence="4">
    <location>
        <begin position="28"/>
        <end position="75"/>
    </location>
</feature>
<evidence type="ECO:0000256" key="3">
    <source>
        <dbReference type="SAM" id="SignalP"/>
    </source>
</evidence>
<dbReference type="GO" id="GO:0008061">
    <property type="term" value="F:chitin binding"/>
    <property type="evidence" value="ECO:0007669"/>
    <property type="project" value="UniProtKB-KW"/>
</dbReference>
<organism evidence="5 6">
    <name type="scientific">Leucocoprinus leucothites</name>
    <dbReference type="NCBI Taxonomy" id="201217"/>
    <lineage>
        <taxon>Eukaryota</taxon>
        <taxon>Fungi</taxon>
        <taxon>Dikarya</taxon>
        <taxon>Basidiomycota</taxon>
        <taxon>Agaricomycotina</taxon>
        <taxon>Agaricomycetes</taxon>
        <taxon>Agaricomycetidae</taxon>
        <taxon>Agaricales</taxon>
        <taxon>Agaricineae</taxon>
        <taxon>Agaricaceae</taxon>
        <taxon>Leucocoprinus</taxon>
    </lineage>
</organism>
<keyword evidence="2" id="KW-0843">Virulence</keyword>
<dbReference type="Pfam" id="PF01476">
    <property type="entry name" value="LysM"/>
    <property type="match status" value="2"/>
</dbReference>
<dbReference type="CDD" id="cd00118">
    <property type="entry name" value="LysM"/>
    <property type="match status" value="2"/>
</dbReference>
<gene>
    <name evidence="5" type="ORF">D9756_002884</name>
</gene>
<keyword evidence="1" id="KW-0147">Chitin-binding</keyword>
<dbReference type="PROSITE" id="PS51782">
    <property type="entry name" value="LYSM"/>
    <property type="match status" value="2"/>
</dbReference>
<dbReference type="PANTHER" id="PTHR34997:SF1">
    <property type="entry name" value="PEPTIDOGLYCAN-BINDING LYSIN DOMAIN"/>
    <property type="match status" value="1"/>
</dbReference>
<dbReference type="AlphaFoldDB" id="A0A8H5G6R8"/>
<dbReference type="InterPro" id="IPR052210">
    <property type="entry name" value="LysM1-like"/>
</dbReference>
<feature type="signal peptide" evidence="3">
    <location>
        <begin position="1"/>
        <end position="21"/>
    </location>
</feature>
<evidence type="ECO:0000313" key="5">
    <source>
        <dbReference type="EMBL" id="KAF5359206.1"/>
    </source>
</evidence>
<sequence length="138" mass="14953">MFKVLASIALTLAAISVGSRAQDDECNRFYTVQGGDTCDRIGKNENAPSWQIRFENSDFIDVECSNLYPGERICLGVVGRDCQQVHVVQPEETCASIAAASGLTTEGFRSANWRAVGDDCFIYVGEVLCVDPAFATST</sequence>
<name>A0A8H5G6R8_9AGAR</name>
<comment type="caution">
    <text evidence="5">The sequence shown here is derived from an EMBL/GenBank/DDBJ whole genome shotgun (WGS) entry which is preliminary data.</text>
</comment>
<dbReference type="SMART" id="SM00257">
    <property type="entry name" value="LysM"/>
    <property type="match status" value="2"/>
</dbReference>
<accession>A0A8H5G6R8</accession>